<feature type="transmembrane region" description="Helical" evidence="1">
    <location>
        <begin position="156"/>
        <end position="173"/>
    </location>
</feature>
<dbReference type="RefSeq" id="WP_337697256.1">
    <property type="nucleotide sequence ID" value="NZ_JBBEGN010000014.1"/>
</dbReference>
<evidence type="ECO:0000256" key="1">
    <source>
        <dbReference type="SAM" id="Phobius"/>
    </source>
</evidence>
<reference evidence="2 3" key="1">
    <citation type="submission" date="2024-03" db="EMBL/GenBank/DDBJ databases">
        <title>Actinomycetospora sp. OC33-EN08, a novel actinomycete isolated from wild orchid (Aerides multiflora).</title>
        <authorList>
            <person name="Suriyachadkun C."/>
        </authorList>
    </citation>
    <scope>NUCLEOTIDE SEQUENCE [LARGE SCALE GENOMIC DNA]</scope>
    <source>
        <strain evidence="2 3">OC33-EN08</strain>
    </source>
</reference>
<accession>A0ABU8MUL8</accession>
<evidence type="ECO:0000313" key="3">
    <source>
        <dbReference type="Proteomes" id="UP001385809"/>
    </source>
</evidence>
<dbReference type="Pfam" id="PF06197">
    <property type="entry name" value="DUF998"/>
    <property type="match status" value="1"/>
</dbReference>
<dbReference type="InterPro" id="IPR009339">
    <property type="entry name" value="DUF998"/>
</dbReference>
<feature type="transmembrane region" description="Helical" evidence="1">
    <location>
        <begin position="61"/>
        <end position="80"/>
    </location>
</feature>
<keyword evidence="1" id="KW-1133">Transmembrane helix</keyword>
<keyword evidence="1" id="KW-0812">Transmembrane</keyword>
<proteinExistence type="predicted"/>
<keyword evidence="3" id="KW-1185">Reference proteome</keyword>
<evidence type="ECO:0000313" key="2">
    <source>
        <dbReference type="EMBL" id="MEJ2870689.1"/>
    </source>
</evidence>
<keyword evidence="1" id="KW-0472">Membrane</keyword>
<comment type="caution">
    <text evidence="2">The sequence shown here is derived from an EMBL/GenBank/DDBJ whole genome shotgun (WGS) entry which is preliminary data.</text>
</comment>
<feature type="transmembrane region" description="Helical" evidence="1">
    <location>
        <begin position="92"/>
        <end position="111"/>
    </location>
</feature>
<sequence>MTATLEITTATAARRTTRRLLTAGAVGAPLWTAVALAQAAVRPDFDFSVQPLSMLSTGPWGWVQIANFVAAGTLVFLGGVGLRRALPDAPWVGRLTAGCGLGFVGAGVLVMDPAGSAGLSWHAVGHMLTGTLAFVALAAACLALAGHLRRNGRPGAAAVSVLGATTVVVGNAWAMTGGAYGSMTLGFGVIAAMLWVSRVSASLR</sequence>
<protein>
    <submittedName>
        <fullName evidence="2">DUF998 domain-containing protein</fullName>
    </submittedName>
</protein>
<dbReference type="Proteomes" id="UP001385809">
    <property type="component" value="Unassembled WGS sequence"/>
</dbReference>
<feature type="transmembrane region" description="Helical" evidence="1">
    <location>
        <begin position="123"/>
        <end position="144"/>
    </location>
</feature>
<name>A0ABU8MUL8_9PSEU</name>
<feature type="transmembrane region" description="Helical" evidence="1">
    <location>
        <begin position="20"/>
        <end position="41"/>
    </location>
</feature>
<gene>
    <name evidence="2" type="ORF">WCD74_23200</name>
</gene>
<feature type="transmembrane region" description="Helical" evidence="1">
    <location>
        <begin position="179"/>
        <end position="196"/>
    </location>
</feature>
<organism evidence="2 3">
    <name type="scientific">Actinomycetospora aurantiaca</name>
    <dbReference type="NCBI Taxonomy" id="3129233"/>
    <lineage>
        <taxon>Bacteria</taxon>
        <taxon>Bacillati</taxon>
        <taxon>Actinomycetota</taxon>
        <taxon>Actinomycetes</taxon>
        <taxon>Pseudonocardiales</taxon>
        <taxon>Pseudonocardiaceae</taxon>
        <taxon>Actinomycetospora</taxon>
    </lineage>
</organism>
<dbReference type="EMBL" id="JBBEGN010000014">
    <property type="protein sequence ID" value="MEJ2870689.1"/>
    <property type="molecule type" value="Genomic_DNA"/>
</dbReference>